<keyword evidence="14" id="KW-0834">Unfolded protein response</keyword>
<dbReference type="Proteomes" id="UP000245320">
    <property type="component" value="Chromosome 1"/>
</dbReference>
<accession>A0A2U4A1J3</accession>
<dbReference type="InterPro" id="IPR046347">
    <property type="entry name" value="bZIP_sf"/>
</dbReference>
<feature type="coiled-coil region" evidence="16">
    <location>
        <begin position="242"/>
        <end position="276"/>
    </location>
</feature>
<evidence type="ECO:0000256" key="10">
    <source>
        <dbReference type="ARBA" id="ARBA00023136"/>
    </source>
</evidence>
<proteinExistence type="inferred from homology"/>
<dbReference type="PANTHER" id="PTHR45996:SF2">
    <property type="entry name" value="CYCLIC AMP-RESPONSIVE ELEMENT-BINDING PROTEIN 3-LIKE PROTEIN 4"/>
    <property type="match status" value="1"/>
</dbReference>
<dbReference type="AlphaFoldDB" id="A0A2U4A1J3"/>
<organism evidence="19 20">
    <name type="scientific">Tursiops truncatus</name>
    <name type="common">Atlantic bottle-nosed dolphin</name>
    <name type="synonym">Delphinus truncatus</name>
    <dbReference type="NCBI Taxonomy" id="9739"/>
    <lineage>
        <taxon>Eukaryota</taxon>
        <taxon>Metazoa</taxon>
        <taxon>Chordata</taxon>
        <taxon>Craniata</taxon>
        <taxon>Vertebrata</taxon>
        <taxon>Euteleostomi</taxon>
        <taxon>Mammalia</taxon>
        <taxon>Eutheria</taxon>
        <taxon>Laurasiatheria</taxon>
        <taxon>Artiodactyla</taxon>
        <taxon>Whippomorpha</taxon>
        <taxon>Cetacea</taxon>
        <taxon>Odontoceti</taxon>
        <taxon>Delphinidae</taxon>
        <taxon>Tursiops</taxon>
    </lineage>
</organism>
<evidence type="ECO:0000256" key="2">
    <source>
        <dbReference type="ARBA" id="ARBA00009050"/>
    </source>
</evidence>
<comment type="subcellular location">
    <subcellularLocation>
        <location evidence="1">Endoplasmic reticulum membrane</location>
        <topology evidence="1">Single-pass type II membrane protein</topology>
    </subcellularLocation>
</comment>
<dbReference type="GO" id="GO:0000978">
    <property type="term" value="F:RNA polymerase II cis-regulatory region sequence-specific DNA binding"/>
    <property type="evidence" value="ECO:0007669"/>
    <property type="project" value="TreeGrafter"/>
</dbReference>
<dbReference type="GO" id="GO:0006986">
    <property type="term" value="P:response to unfolded protein"/>
    <property type="evidence" value="ECO:0007669"/>
    <property type="project" value="UniProtKB-KW"/>
</dbReference>
<evidence type="ECO:0000313" key="19">
    <source>
        <dbReference type="Proteomes" id="UP000245320"/>
    </source>
</evidence>
<evidence type="ECO:0000256" key="11">
    <source>
        <dbReference type="ARBA" id="ARBA00023159"/>
    </source>
</evidence>
<evidence type="ECO:0000256" key="14">
    <source>
        <dbReference type="ARBA" id="ARBA00023230"/>
    </source>
</evidence>
<dbReference type="FunFam" id="1.20.5.170:FF:000042">
    <property type="entry name" value="Cyclic AMP-responsive element-binding protein 3-like protein 3"/>
    <property type="match status" value="1"/>
</dbReference>
<evidence type="ECO:0000256" key="4">
    <source>
        <dbReference type="ARBA" id="ARBA00022692"/>
    </source>
</evidence>
<keyword evidence="12" id="KW-0804">Transcription</keyword>
<keyword evidence="15" id="KW-0539">Nucleus</keyword>
<evidence type="ECO:0000256" key="16">
    <source>
        <dbReference type="SAM" id="Coils"/>
    </source>
</evidence>
<evidence type="ECO:0000256" key="8">
    <source>
        <dbReference type="ARBA" id="ARBA00023015"/>
    </source>
</evidence>
<feature type="domain" description="BZIP" evidence="18">
    <location>
        <begin position="217"/>
        <end position="280"/>
    </location>
</feature>
<evidence type="ECO:0000256" key="15">
    <source>
        <dbReference type="ARBA" id="ARBA00023242"/>
    </source>
</evidence>
<dbReference type="GeneID" id="101333291"/>
<dbReference type="Pfam" id="PF00170">
    <property type="entry name" value="bZIP_1"/>
    <property type="match status" value="1"/>
</dbReference>
<evidence type="ECO:0000256" key="5">
    <source>
        <dbReference type="ARBA" id="ARBA00022824"/>
    </source>
</evidence>
<dbReference type="RefSeq" id="XP_019774863.1">
    <property type="nucleotide sequence ID" value="XM_019919304.2"/>
</dbReference>
<dbReference type="InterPro" id="IPR051381">
    <property type="entry name" value="CREB_ATF_subfamily"/>
</dbReference>
<keyword evidence="10" id="KW-0472">Membrane</keyword>
<name>A0A2U4A1J3_TURTR</name>
<dbReference type="InterPro" id="IPR004827">
    <property type="entry name" value="bZIP"/>
</dbReference>
<keyword evidence="13" id="KW-0325">Glycoprotein</keyword>
<keyword evidence="5" id="KW-0256">Endoplasmic reticulum</keyword>
<keyword evidence="19" id="KW-1185">Reference proteome</keyword>
<evidence type="ECO:0000256" key="1">
    <source>
        <dbReference type="ARBA" id="ARBA00004648"/>
    </source>
</evidence>
<dbReference type="PROSITE" id="PS50217">
    <property type="entry name" value="BZIP"/>
    <property type="match status" value="1"/>
</dbReference>
<evidence type="ECO:0000256" key="3">
    <source>
        <dbReference type="ARBA" id="ARBA00013878"/>
    </source>
</evidence>
<dbReference type="SMART" id="SM00338">
    <property type="entry name" value="BRLZ"/>
    <property type="match status" value="1"/>
</dbReference>
<keyword evidence="4" id="KW-0812">Transmembrane</keyword>
<evidence type="ECO:0000313" key="20">
    <source>
        <dbReference type="RefSeq" id="XP_019774863.1"/>
    </source>
</evidence>
<dbReference type="GO" id="GO:0005634">
    <property type="term" value="C:nucleus"/>
    <property type="evidence" value="ECO:0007669"/>
    <property type="project" value="TreeGrafter"/>
</dbReference>
<evidence type="ECO:0000256" key="17">
    <source>
        <dbReference type="SAM" id="MobiDB-lite"/>
    </source>
</evidence>
<dbReference type="GO" id="GO:0005789">
    <property type="term" value="C:endoplasmic reticulum membrane"/>
    <property type="evidence" value="ECO:0007669"/>
    <property type="project" value="UniProtKB-SubCell"/>
</dbReference>
<sequence length="395" mass="43233">MDFRTPDLLEMWLEPPEDVFSTGSFLELGLHGPPSEVPVTRLQEQGLQGWESSGGHGCGLQESEPEDFLKLFIDPNEVYCSEASPGSDSGSSEDPRHPDSPPAPKPPSSPALYEVVYEAGTLERMQGEAGPAVGLISIQIDQWSPPFMVPDACVVSELPPDAHAHILPRAGPVNSVPPAALLPCQTLFLTEEEKRLLGQEGVSLPSHLPLTKAEERVLKKVRRKIRNKQSAQDSRRRKKEYIDGLESRVAACSAQNQELQKKVQELERHNISLVTQLRQLQMLIVQTSNKAAQTSTCVLILLFSLALIILPSFSPFQGLPEAGPEDYQPHGVISRNILTHKDMTENLENPAVESRLEGSPGAKGVNGSTRTLLEKTGGRAGPSRHIRTVLHADEM</sequence>
<feature type="region of interest" description="Disordered" evidence="17">
    <location>
        <begin position="80"/>
        <end position="110"/>
    </location>
</feature>
<dbReference type="CTD" id="148327"/>
<keyword evidence="7" id="KW-1133">Transmembrane helix</keyword>
<evidence type="ECO:0000256" key="9">
    <source>
        <dbReference type="ARBA" id="ARBA00023125"/>
    </source>
</evidence>
<dbReference type="Gene3D" id="1.20.5.170">
    <property type="match status" value="1"/>
</dbReference>
<comment type="similarity">
    <text evidence="2">Belongs to the bZIP family. ATF subfamily.</text>
</comment>
<protein>
    <recommendedName>
        <fullName evidence="3">Cyclic AMP-responsive element-binding protein 3-like protein 4</fullName>
    </recommendedName>
</protein>
<feature type="region of interest" description="Disordered" evidence="17">
    <location>
        <begin position="350"/>
        <end position="382"/>
    </location>
</feature>
<keyword evidence="8" id="KW-0805">Transcription regulation</keyword>
<dbReference type="SUPFAM" id="SSF57959">
    <property type="entry name" value="Leucine zipper domain"/>
    <property type="match status" value="1"/>
</dbReference>
<feature type="compositionally biased region" description="Low complexity" evidence="17">
    <location>
        <begin position="81"/>
        <end position="92"/>
    </location>
</feature>
<evidence type="ECO:0000256" key="12">
    <source>
        <dbReference type="ARBA" id="ARBA00023163"/>
    </source>
</evidence>
<dbReference type="GO" id="GO:0000981">
    <property type="term" value="F:DNA-binding transcription factor activity, RNA polymerase II-specific"/>
    <property type="evidence" value="ECO:0007669"/>
    <property type="project" value="TreeGrafter"/>
</dbReference>
<keyword evidence="6" id="KW-0735">Signal-anchor</keyword>
<evidence type="ECO:0000256" key="6">
    <source>
        <dbReference type="ARBA" id="ARBA00022968"/>
    </source>
</evidence>
<keyword evidence="11" id="KW-0010">Activator</keyword>
<dbReference type="PANTHER" id="PTHR45996">
    <property type="entry name" value="AGAP001464-PB"/>
    <property type="match status" value="1"/>
</dbReference>
<keyword evidence="9" id="KW-0238">DNA-binding</keyword>
<dbReference type="CDD" id="cd14689">
    <property type="entry name" value="bZIP_CREB3"/>
    <property type="match status" value="1"/>
</dbReference>
<dbReference type="OrthoDB" id="674948at2759"/>
<evidence type="ECO:0000256" key="7">
    <source>
        <dbReference type="ARBA" id="ARBA00022989"/>
    </source>
</evidence>
<gene>
    <name evidence="20" type="primary">CREB3L4</name>
</gene>
<dbReference type="STRING" id="9739.ENSTTRP00000010598"/>
<keyword evidence="16" id="KW-0175">Coiled coil</keyword>
<feature type="compositionally biased region" description="Pro residues" evidence="17">
    <location>
        <begin position="100"/>
        <end position="109"/>
    </location>
</feature>
<reference evidence="20" key="1">
    <citation type="submission" date="2025-08" db="UniProtKB">
        <authorList>
            <consortium name="RefSeq"/>
        </authorList>
    </citation>
    <scope>IDENTIFICATION</scope>
    <source>
        <tissue evidence="20">Spleen</tissue>
    </source>
</reference>
<evidence type="ECO:0000256" key="13">
    <source>
        <dbReference type="ARBA" id="ARBA00023180"/>
    </source>
</evidence>
<evidence type="ECO:0000259" key="18">
    <source>
        <dbReference type="PROSITE" id="PS50217"/>
    </source>
</evidence>